<feature type="binding site" evidence="9">
    <location>
        <begin position="191"/>
        <end position="195"/>
    </location>
    <ligand>
        <name>GTP</name>
        <dbReference type="ChEBI" id="CHEBI:37565"/>
    </ligand>
</feature>
<sequence length="450" mass="49750">MAFESLASRLQSTFDKLRGKGKVTEEDVTKAMREVRLALLEADVNFKVVKEFVNRVKERAIGQDVLKSLTPGQQVIKVVNDELTELMGGGQSKLAAATRPPTIVMMVGLQGAGKTTTTGKLANYLRGKQNRKPLLVACDIYRPAAIKQLEVVGKQLNIPVFSMGDKVSPVEIAKAAIAHAKEEHLDYVLLDTAGRLHIDETLMGELQEIKEIAKPNEILLVVDAMTGQDAVNVAESFNNQLELTGVVLTKLDGDTKGGAALSVKSVTGTPIKFVGMGEKMDALEPFHPDRMASRILGMGDVLTLIEKAQIDVDEEKAKELERKMRTAEFTFEDFLEQMAQVRKMGPLDELLNMMPGMNKVKGMKDLKVDEGALNRVEAIVRSMTTKEKQQPEIINSSRRKRIAKGSGTSVQEVNRLIKQFEDMRKMMKQFTKMTDKAKKKGGGFKFPFLG</sequence>
<feature type="coiled-coil region" evidence="10">
    <location>
        <begin position="310"/>
        <end position="337"/>
    </location>
</feature>
<comment type="function">
    <text evidence="9">Involved in targeting and insertion of nascent membrane proteins into the cytoplasmic membrane. Binds to the hydrophobic signal sequence of the ribosome-nascent chain (RNC) as it emerges from the ribosomes. The SRP-RNC complex is then targeted to the cytoplasmic membrane where it interacts with the SRP receptor FtsY.</text>
</comment>
<dbReference type="SMART" id="SM00962">
    <property type="entry name" value="SRP54"/>
    <property type="match status" value="1"/>
</dbReference>
<keyword evidence="9" id="KW-0963">Cytoplasm</keyword>
<dbReference type="InterPro" id="IPR042101">
    <property type="entry name" value="SRP54_N_sf"/>
</dbReference>
<dbReference type="FunFam" id="3.40.50.300:FF:000022">
    <property type="entry name" value="Signal recognition particle 54 kDa subunit"/>
    <property type="match status" value="1"/>
</dbReference>
<dbReference type="SUPFAM" id="SSF52540">
    <property type="entry name" value="P-loop containing nucleoside triphosphate hydrolases"/>
    <property type="match status" value="1"/>
</dbReference>
<evidence type="ECO:0000259" key="11">
    <source>
        <dbReference type="PROSITE" id="PS00300"/>
    </source>
</evidence>
<dbReference type="GeneID" id="42305507"/>
<keyword evidence="10" id="KW-0175">Coiled coil</keyword>
<comment type="subunit">
    <text evidence="9">Part of the signal recognition particle protein translocation system, which is composed of SRP and FtsY.</text>
</comment>
<feature type="binding site" evidence="9">
    <location>
        <begin position="249"/>
        <end position="252"/>
    </location>
    <ligand>
        <name>GTP</name>
        <dbReference type="ChEBI" id="CHEBI:37565"/>
    </ligand>
</feature>
<dbReference type="GO" id="GO:0048500">
    <property type="term" value="C:signal recognition particle"/>
    <property type="evidence" value="ECO:0007669"/>
    <property type="project" value="UniProtKB-UniRule"/>
</dbReference>
<dbReference type="SMART" id="SM00382">
    <property type="entry name" value="AAA"/>
    <property type="match status" value="1"/>
</dbReference>
<evidence type="ECO:0000256" key="6">
    <source>
        <dbReference type="ARBA" id="ARBA00023135"/>
    </source>
</evidence>
<dbReference type="Pfam" id="PF00448">
    <property type="entry name" value="SRP54"/>
    <property type="match status" value="1"/>
</dbReference>
<evidence type="ECO:0000256" key="5">
    <source>
        <dbReference type="ARBA" id="ARBA00023134"/>
    </source>
</evidence>
<proteinExistence type="inferred from homology"/>
<dbReference type="GO" id="GO:0003924">
    <property type="term" value="F:GTPase activity"/>
    <property type="evidence" value="ECO:0007669"/>
    <property type="project" value="UniProtKB-UniRule"/>
</dbReference>
<dbReference type="SMART" id="SM00963">
    <property type="entry name" value="SRP54_N"/>
    <property type="match status" value="1"/>
</dbReference>
<dbReference type="Pfam" id="PF02881">
    <property type="entry name" value="SRP54_N"/>
    <property type="match status" value="1"/>
</dbReference>
<dbReference type="GO" id="GO:0008312">
    <property type="term" value="F:7S RNA binding"/>
    <property type="evidence" value="ECO:0007669"/>
    <property type="project" value="InterPro"/>
</dbReference>
<dbReference type="PATRIC" id="fig|47500.12.peg.4964"/>
<dbReference type="InterPro" id="IPR036891">
    <property type="entry name" value="Signal_recog_part_SRP54_M_sf"/>
</dbReference>
<keyword evidence="4 9" id="KW-0694">RNA-binding</keyword>
<dbReference type="InterPro" id="IPR003593">
    <property type="entry name" value="AAA+_ATPase"/>
</dbReference>
<dbReference type="Gene3D" id="3.40.50.300">
    <property type="entry name" value="P-loop containing nucleotide triphosphate hydrolases"/>
    <property type="match status" value="1"/>
</dbReference>
<evidence type="ECO:0000256" key="4">
    <source>
        <dbReference type="ARBA" id="ARBA00022884"/>
    </source>
</evidence>
<name>A0A0D1Y970_ANEMI</name>
<reference evidence="13 15" key="2">
    <citation type="submission" date="2016-10" db="EMBL/GenBank/DDBJ databases">
        <authorList>
            <person name="de Groot N.N."/>
        </authorList>
    </citation>
    <scope>NUCLEOTIDE SEQUENCE [LARGE SCALE GENOMIC DNA]</scope>
    <source>
        <strain evidence="13 15">DSM 2895</strain>
    </source>
</reference>
<evidence type="ECO:0000256" key="2">
    <source>
        <dbReference type="ARBA" id="ARBA00022741"/>
    </source>
</evidence>
<protein>
    <recommendedName>
        <fullName evidence="9">Signal recognition particle protein</fullName>
        <ecNumber evidence="9">3.6.5.4</ecNumber>
    </recommendedName>
    <alternativeName>
        <fullName evidence="9">Fifty-four homolog</fullName>
    </alternativeName>
</protein>
<dbReference type="OrthoDB" id="9804720at2"/>
<dbReference type="GO" id="GO:0005525">
    <property type="term" value="F:GTP binding"/>
    <property type="evidence" value="ECO:0007669"/>
    <property type="project" value="UniProtKB-UniRule"/>
</dbReference>
<evidence type="ECO:0000313" key="15">
    <source>
        <dbReference type="Proteomes" id="UP000182836"/>
    </source>
</evidence>
<evidence type="ECO:0000256" key="3">
    <source>
        <dbReference type="ARBA" id="ARBA00022801"/>
    </source>
</evidence>
<dbReference type="PROSITE" id="PS00300">
    <property type="entry name" value="SRP54"/>
    <property type="match status" value="1"/>
</dbReference>
<dbReference type="AlphaFoldDB" id="A0A0D1Y970"/>
<feature type="binding site" evidence="9">
    <location>
        <begin position="108"/>
        <end position="115"/>
    </location>
    <ligand>
        <name>GTP</name>
        <dbReference type="ChEBI" id="CHEBI:37565"/>
    </ligand>
</feature>
<dbReference type="InterPro" id="IPR022941">
    <property type="entry name" value="SRP54"/>
</dbReference>
<dbReference type="CDD" id="cd18539">
    <property type="entry name" value="SRP_G"/>
    <property type="match status" value="1"/>
</dbReference>
<accession>A0A0D1Y970</accession>
<keyword evidence="6 9" id="KW-0733">Signal recognition particle</keyword>
<dbReference type="SUPFAM" id="SSF47446">
    <property type="entry name" value="Signal peptide-binding domain"/>
    <property type="match status" value="1"/>
</dbReference>
<keyword evidence="2 9" id="KW-0547">Nucleotide-binding</keyword>
<evidence type="ECO:0000313" key="14">
    <source>
        <dbReference type="Proteomes" id="UP000037269"/>
    </source>
</evidence>
<comment type="domain">
    <text evidence="9">Composed of three domains: the N-terminal N domain, which is responsible for interactions with the ribosome, the central G domain, which binds GTP, and the C-terminal M domain, which binds the RNA and the signal sequence of the RNC.</text>
</comment>
<dbReference type="Proteomes" id="UP000037269">
    <property type="component" value="Unassembled WGS sequence"/>
</dbReference>
<dbReference type="PANTHER" id="PTHR11564">
    <property type="entry name" value="SIGNAL RECOGNITION PARTICLE 54K PROTEIN SRP54"/>
    <property type="match status" value="1"/>
</dbReference>
<evidence type="ECO:0000313" key="13">
    <source>
        <dbReference type="EMBL" id="SDI36050.1"/>
    </source>
</evidence>
<organism evidence="12 14">
    <name type="scientific">Aneurinibacillus migulanus</name>
    <name type="common">Bacillus migulanus</name>
    <dbReference type="NCBI Taxonomy" id="47500"/>
    <lineage>
        <taxon>Bacteria</taxon>
        <taxon>Bacillati</taxon>
        <taxon>Bacillota</taxon>
        <taxon>Bacilli</taxon>
        <taxon>Bacillales</taxon>
        <taxon>Paenibacillaceae</taxon>
        <taxon>Aneurinibacillus group</taxon>
        <taxon>Aneurinibacillus</taxon>
    </lineage>
</organism>
<evidence type="ECO:0000256" key="7">
    <source>
        <dbReference type="ARBA" id="ARBA00023274"/>
    </source>
</evidence>
<dbReference type="PANTHER" id="PTHR11564:SF5">
    <property type="entry name" value="SIGNAL RECOGNITION PARTICLE SUBUNIT SRP54"/>
    <property type="match status" value="1"/>
</dbReference>
<keyword evidence="7 9" id="KW-0687">Ribonucleoprotein</keyword>
<dbReference type="HAMAP" id="MF_00306">
    <property type="entry name" value="SRP54"/>
    <property type="match status" value="1"/>
</dbReference>
<dbReference type="InterPro" id="IPR027417">
    <property type="entry name" value="P-loop_NTPase"/>
</dbReference>
<keyword evidence="5 9" id="KW-0342">GTP-binding</keyword>
<comment type="catalytic activity">
    <reaction evidence="8 9">
        <text>GTP + H2O = GDP + phosphate + H(+)</text>
        <dbReference type="Rhea" id="RHEA:19669"/>
        <dbReference type="ChEBI" id="CHEBI:15377"/>
        <dbReference type="ChEBI" id="CHEBI:15378"/>
        <dbReference type="ChEBI" id="CHEBI:37565"/>
        <dbReference type="ChEBI" id="CHEBI:43474"/>
        <dbReference type="ChEBI" id="CHEBI:58189"/>
        <dbReference type="EC" id="3.6.5.4"/>
    </reaction>
</comment>
<dbReference type="Proteomes" id="UP000182836">
    <property type="component" value="Unassembled WGS sequence"/>
</dbReference>
<dbReference type="InterPro" id="IPR013822">
    <property type="entry name" value="Signal_recog_particl_SRP54_hlx"/>
</dbReference>
<keyword evidence="14" id="KW-1185">Reference proteome</keyword>
<dbReference type="Pfam" id="PF02978">
    <property type="entry name" value="SRP_SPB"/>
    <property type="match status" value="1"/>
</dbReference>
<evidence type="ECO:0000313" key="12">
    <source>
        <dbReference type="EMBL" id="KON95736.1"/>
    </source>
</evidence>
<dbReference type="Gene3D" id="1.20.120.140">
    <property type="entry name" value="Signal recognition particle SRP54, nucleotide-binding domain"/>
    <property type="match status" value="1"/>
</dbReference>
<dbReference type="GO" id="GO:0006614">
    <property type="term" value="P:SRP-dependent cotranslational protein targeting to membrane"/>
    <property type="evidence" value="ECO:0007669"/>
    <property type="project" value="InterPro"/>
</dbReference>
<comment type="subcellular location">
    <subcellularLocation>
        <location evidence="9">Cytoplasm</location>
    </subcellularLocation>
    <text evidence="9">The SRP-RNC complex is targeted to the cytoplasmic membrane.</text>
</comment>
<gene>
    <name evidence="9" type="primary">ffh</name>
    <name evidence="12" type="ORF">AF333_09865</name>
    <name evidence="13" type="ORF">SAMN04487909_103203</name>
</gene>
<evidence type="ECO:0000256" key="9">
    <source>
        <dbReference type="HAMAP-Rule" id="MF_00306"/>
    </source>
</evidence>
<dbReference type="STRING" id="47500.AF333_09865"/>
<dbReference type="InterPro" id="IPR004125">
    <property type="entry name" value="Signal_recog_particle_SRP54_M"/>
</dbReference>
<dbReference type="Gene3D" id="1.10.260.30">
    <property type="entry name" value="Signal recognition particle, SRP54 subunit, M-domain"/>
    <property type="match status" value="1"/>
</dbReference>
<evidence type="ECO:0000256" key="1">
    <source>
        <dbReference type="ARBA" id="ARBA00005450"/>
    </source>
</evidence>
<dbReference type="NCBIfam" id="TIGR00959">
    <property type="entry name" value="ffh"/>
    <property type="match status" value="1"/>
</dbReference>
<evidence type="ECO:0000256" key="8">
    <source>
        <dbReference type="ARBA" id="ARBA00048027"/>
    </source>
</evidence>
<keyword evidence="3 9" id="KW-0378">Hydrolase</keyword>
<evidence type="ECO:0000256" key="10">
    <source>
        <dbReference type="SAM" id="Coils"/>
    </source>
</evidence>
<feature type="domain" description="SRP54-type proteins GTP-binding" evidence="11">
    <location>
        <begin position="270"/>
        <end position="283"/>
    </location>
</feature>
<dbReference type="EMBL" id="LGUG01000004">
    <property type="protein sequence ID" value="KON95736.1"/>
    <property type="molecule type" value="Genomic_DNA"/>
</dbReference>
<dbReference type="EMBL" id="FNED01000003">
    <property type="protein sequence ID" value="SDI36050.1"/>
    <property type="molecule type" value="Genomic_DNA"/>
</dbReference>
<comment type="similarity">
    <text evidence="1 9">Belongs to the GTP-binding SRP family. SRP54 subfamily.</text>
</comment>
<reference evidence="12 14" key="1">
    <citation type="submission" date="2015-07" db="EMBL/GenBank/DDBJ databases">
        <title>Fjat-14205 dsm 2895.</title>
        <authorList>
            <person name="Liu B."/>
            <person name="Wang J."/>
            <person name="Zhu Y."/>
            <person name="Liu G."/>
            <person name="Chen Q."/>
            <person name="Chen Z."/>
            <person name="Lan J."/>
            <person name="Che J."/>
            <person name="Ge C."/>
            <person name="Shi H."/>
            <person name="Pan Z."/>
            <person name="Liu X."/>
        </authorList>
    </citation>
    <scope>NUCLEOTIDE SEQUENCE [LARGE SCALE GENOMIC DNA]</scope>
    <source>
        <strain evidence="12 14">DSM 2895</strain>
    </source>
</reference>
<dbReference type="EC" id="3.6.5.4" evidence="9"/>
<dbReference type="RefSeq" id="WP_043066011.1">
    <property type="nucleotide sequence ID" value="NZ_BJOA01000031.1"/>
</dbReference>
<dbReference type="InterPro" id="IPR000897">
    <property type="entry name" value="SRP54_GTPase_dom"/>
</dbReference>
<dbReference type="InterPro" id="IPR004780">
    <property type="entry name" value="SRP"/>
</dbReference>